<evidence type="ECO:0000256" key="1">
    <source>
        <dbReference type="PROSITE-ProRule" id="PRU00042"/>
    </source>
</evidence>
<name>A0AAQ3K3B8_9LILI</name>
<feature type="domain" description="C2H2-type" evidence="3">
    <location>
        <begin position="17"/>
        <end position="44"/>
    </location>
</feature>
<keyword evidence="1" id="KW-0863">Zinc-finger</keyword>
<accession>A0AAQ3K3B8</accession>
<sequence>MATLMMLGTPPPPGWVFECKTCNWRFVSFQVLGGHRASHNESKLGVARWWGSGGCKSAPFVGWSLPSGRRWEGTCGSTRTWRSRQGGRRRRRGGSRHW</sequence>
<evidence type="ECO:0000256" key="2">
    <source>
        <dbReference type="SAM" id="MobiDB-lite"/>
    </source>
</evidence>
<reference evidence="4 5" key="1">
    <citation type="submission" date="2023-10" db="EMBL/GenBank/DDBJ databases">
        <title>Chromosome-scale genome assembly provides insights into flower coloration mechanisms of Canna indica.</title>
        <authorList>
            <person name="Li C."/>
        </authorList>
    </citation>
    <scope>NUCLEOTIDE SEQUENCE [LARGE SCALE GENOMIC DNA]</scope>
    <source>
        <tissue evidence="4">Flower</tissue>
    </source>
</reference>
<feature type="region of interest" description="Disordered" evidence="2">
    <location>
        <begin position="75"/>
        <end position="98"/>
    </location>
</feature>
<keyword evidence="5" id="KW-1185">Reference proteome</keyword>
<feature type="compositionally biased region" description="Basic residues" evidence="2">
    <location>
        <begin position="81"/>
        <end position="98"/>
    </location>
</feature>
<protein>
    <submittedName>
        <fullName evidence="4">Zinc finger protein ZAT11</fullName>
    </submittedName>
</protein>
<evidence type="ECO:0000313" key="5">
    <source>
        <dbReference type="Proteomes" id="UP001327560"/>
    </source>
</evidence>
<evidence type="ECO:0000259" key="3">
    <source>
        <dbReference type="PROSITE" id="PS50157"/>
    </source>
</evidence>
<dbReference type="InterPro" id="IPR013087">
    <property type="entry name" value="Znf_C2H2_type"/>
</dbReference>
<gene>
    <name evidence="4" type="ORF">Cni_G09836</name>
</gene>
<evidence type="ECO:0000313" key="4">
    <source>
        <dbReference type="EMBL" id="WOL01122.1"/>
    </source>
</evidence>
<keyword evidence="1" id="KW-0479">Metal-binding</keyword>
<dbReference type="EMBL" id="CP136892">
    <property type="protein sequence ID" value="WOL01122.1"/>
    <property type="molecule type" value="Genomic_DNA"/>
</dbReference>
<dbReference type="GO" id="GO:0008270">
    <property type="term" value="F:zinc ion binding"/>
    <property type="evidence" value="ECO:0007669"/>
    <property type="project" value="UniProtKB-KW"/>
</dbReference>
<organism evidence="4 5">
    <name type="scientific">Canna indica</name>
    <name type="common">Indian-shot</name>
    <dbReference type="NCBI Taxonomy" id="4628"/>
    <lineage>
        <taxon>Eukaryota</taxon>
        <taxon>Viridiplantae</taxon>
        <taxon>Streptophyta</taxon>
        <taxon>Embryophyta</taxon>
        <taxon>Tracheophyta</taxon>
        <taxon>Spermatophyta</taxon>
        <taxon>Magnoliopsida</taxon>
        <taxon>Liliopsida</taxon>
        <taxon>Zingiberales</taxon>
        <taxon>Cannaceae</taxon>
        <taxon>Canna</taxon>
    </lineage>
</organism>
<keyword evidence="1" id="KW-0862">Zinc</keyword>
<dbReference type="PROSITE" id="PS50157">
    <property type="entry name" value="ZINC_FINGER_C2H2_2"/>
    <property type="match status" value="1"/>
</dbReference>
<dbReference type="PROSITE" id="PS00028">
    <property type="entry name" value="ZINC_FINGER_C2H2_1"/>
    <property type="match status" value="1"/>
</dbReference>
<dbReference type="AlphaFoldDB" id="A0AAQ3K3B8"/>
<proteinExistence type="predicted"/>
<dbReference type="Pfam" id="PF13912">
    <property type="entry name" value="zf-C2H2_6"/>
    <property type="match status" value="1"/>
</dbReference>
<dbReference type="Proteomes" id="UP001327560">
    <property type="component" value="Chromosome 3"/>
</dbReference>